<evidence type="ECO:0000259" key="1">
    <source>
        <dbReference type="Pfam" id="PF18347"/>
    </source>
</evidence>
<dbReference type="InterPro" id="IPR049281">
    <property type="entry name" value="BVU_3817-like_C_sf"/>
</dbReference>
<dbReference type="OrthoDB" id="675198at2"/>
<reference evidence="3 4" key="1">
    <citation type="journal article" date="2013" name="Genome Announc.">
        <title>Draft Genome Sequence of Arcticibacter svalbardensis Strain MN12-7T, a Member of the Family Sphingobacteriaceae Isolated from an Arctic Soil Sample.</title>
        <authorList>
            <person name="Shivaji S."/>
            <person name="Ara S."/>
            <person name="Prasad S."/>
            <person name="Manasa B.P."/>
            <person name="Begum Z."/>
            <person name="Singh A."/>
            <person name="Kumar Pinnaka A."/>
        </authorList>
    </citation>
    <scope>NUCLEOTIDE SEQUENCE [LARGE SCALE GENOMIC DNA]</scope>
    <source>
        <strain evidence="3 4">MN12-7</strain>
    </source>
</reference>
<sequence length="145" mass="15912">MNLRGLVSVSGKPGLYKVIGKNKNGFILESLDGLKTKLVVSISASKLATLEDITIFGENTDLKLIDILERIKTSDSTPPDSKSDGKILRAYFREVAPDHDEEKVYASDMKKILTWYSLIKEMPLFDEEPAAAPAAAVAETEKPAE</sequence>
<dbReference type="RefSeq" id="WP_016195493.1">
    <property type="nucleotide sequence ID" value="NZ_AQPN01000079.1"/>
</dbReference>
<dbReference type="EMBL" id="AQPN01000079">
    <property type="protein sequence ID" value="EOR94661.1"/>
    <property type="molecule type" value="Genomic_DNA"/>
</dbReference>
<dbReference type="InterPro" id="IPR041218">
    <property type="entry name" value="DUF5606"/>
</dbReference>
<dbReference type="Gene3D" id="2.30.30.730">
    <property type="match status" value="1"/>
</dbReference>
<dbReference type="InterPro" id="IPR049282">
    <property type="entry name" value="BVU_3817_N_sf"/>
</dbReference>
<comment type="caution">
    <text evidence="3">The sequence shown here is derived from an EMBL/GenBank/DDBJ whole genome shotgun (WGS) entry which is preliminary data.</text>
</comment>
<protein>
    <submittedName>
        <fullName evidence="3">Uncharacterized protein</fullName>
    </submittedName>
</protein>
<keyword evidence="4" id="KW-1185">Reference proteome</keyword>
<dbReference type="eggNOG" id="ENOG502ZPSM">
    <property type="taxonomic scope" value="Bacteria"/>
</dbReference>
<dbReference type="Pfam" id="PF21186">
    <property type="entry name" value="DUF6852"/>
    <property type="match status" value="1"/>
</dbReference>
<evidence type="ECO:0000259" key="2">
    <source>
        <dbReference type="Pfam" id="PF21186"/>
    </source>
</evidence>
<accession>R9GSJ4</accession>
<gene>
    <name evidence="3" type="ORF">ADIARSV_2259</name>
</gene>
<dbReference type="AlphaFoldDB" id="R9GSJ4"/>
<feature type="domain" description="DUF5606" evidence="1">
    <location>
        <begin position="3"/>
        <end position="45"/>
    </location>
</feature>
<dbReference type="Gene3D" id="1.10.10.1650">
    <property type="match status" value="1"/>
</dbReference>
<dbReference type="STRING" id="1150600.ADIARSV_2259"/>
<evidence type="ECO:0000313" key="3">
    <source>
        <dbReference type="EMBL" id="EOR94661.1"/>
    </source>
</evidence>
<name>R9GSJ4_9SPHI</name>
<dbReference type="Pfam" id="PF18347">
    <property type="entry name" value="DUF5606"/>
    <property type="match status" value="1"/>
</dbReference>
<feature type="domain" description="DUF6852" evidence="2">
    <location>
        <begin position="53"/>
        <end position="118"/>
    </location>
</feature>
<organism evidence="3 4">
    <name type="scientific">Arcticibacter svalbardensis MN12-7</name>
    <dbReference type="NCBI Taxonomy" id="1150600"/>
    <lineage>
        <taxon>Bacteria</taxon>
        <taxon>Pseudomonadati</taxon>
        <taxon>Bacteroidota</taxon>
        <taxon>Sphingobacteriia</taxon>
        <taxon>Sphingobacteriales</taxon>
        <taxon>Sphingobacteriaceae</taxon>
        <taxon>Arcticibacter</taxon>
    </lineage>
</organism>
<dbReference type="Proteomes" id="UP000014174">
    <property type="component" value="Unassembled WGS sequence"/>
</dbReference>
<dbReference type="PATRIC" id="fig|1150600.3.peg.2234"/>
<proteinExistence type="predicted"/>
<evidence type="ECO:0000313" key="4">
    <source>
        <dbReference type="Proteomes" id="UP000014174"/>
    </source>
</evidence>
<dbReference type="InterPro" id="IPR049280">
    <property type="entry name" value="DUF6852"/>
</dbReference>